<evidence type="ECO:0000256" key="1">
    <source>
        <dbReference type="SAM" id="Phobius"/>
    </source>
</evidence>
<evidence type="ECO:0000313" key="3">
    <source>
        <dbReference type="EMBL" id="KAB2818147.1"/>
    </source>
</evidence>
<gene>
    <name evidence="3" type="ORF">F8C82_07020</name>
</gene>
<name>A0A6L3ZJZ2_9FLAO</name>
<dbReference type="Proteomes" id="UP000484164">
    <property type="component" value="Unassembled WGS sequence"/>
</dbReference>
<comment type="caution">
    <text evidence="3">The sequence shown here is derived from an EMBL/GenBank/DDBJ whole genome shotgun (WGS) entry which is preliminary data.</text>
</comment>
<dbReference type="Pfam" id="PF05569">
    <property type="entry name" value="Peptidase_M56"/>
    <property type="match status" value="1"/>
</dbReference>
<keyword evidence="1" id="KW-0472">Membrane</keyword>
<dbReference type="PANTHER" id="PTHR34978:SF3">
    <property type="entry name" value="SLR0241 PROTEIN"/>
    <property type="match status" value="1"/>
</dbReference>
<dbReference type="InterPro" id="IPR052173">
    <property type="entry name" value="Beta-lactam_resp_regulator"/>
</dbReference>
<feature type="transmembrane region" description="Helical" evidence="1">
    <location>
        <begin position="258"/>
        <end position="276"/>
    </location>
</feature>
<accession>A0A6L3ZJZ2</accession>
<sequence length="404" mass="45607">MSFSSMIISVVLGILVWLFWKVYLKSRVSLAQARFFLLLSVAVVVFIPFIAFPALREVAPRLLPEISVVQNSLAWVPSSNKAMQFSAKLIIVTGSCVQVVLFIWTYFRIQRYRRKGQKSFISNHRVVVHPDVPSPFVFIRTIFLPHMNRGEMNWVIEHEMAHLKLVHQWDSSFLLIARTLAWWNPLLWTLSKELKLTHEKQADLAVVQSKGNAEEYAQQLVDYAVKGGFAFAHNYSITHQIKERMKNLNAIQKKSTSAMMLSTLFLFMLSFGAIYAQESSALSPIQVDQMPLLAGCEEGDEACFNEKLLEHVVSQMEVPKGVEFTQEPARFWVSFVIDEEGDVGSVELMRSPCADPNSEECAEVKAEISDALTSLPVEKAAVKGGVFVKVEYTVPVVIAMKGEE</sequence>
<proteinExistence type="predicted"/>
<feature type="transmembrane region" description="Helical" evidence="1">
    <location>
        <begin position="6"/>
        <end position="23"/>
    </location>
</feature>
<dbReference type="OrthoDB" id="1522859at2"/>
<keyword evidence="1" id="KW-0812">Transmembrane</keyword>
<dbReference type="InterPro" id="IPR008756">
    <property type="entry name" value="Peptidase_M56"/>
</dbReference>
<dbReference type="EMBL" id="WBVQ01000001">
    <property type="protein sequence ID" value="KAB2818147.1"/>
    <property type="molecule type" value="Genomic_DNA"/>
</dbReference>
<organism evidence="3 4">
    <name type="scientific">Phaeocystidibacter marisrubri</name>
    <dbReference type="NCBI Taxonomy" id="1577780"/>
    <lineage>
        <taxon>Bacteria</taxon>
        <taxon>Pseudomonadati</taxon>
        <taxon>Bacteroidota</taxon>
        <taxon>Flavobacteriia</taxon>
        <taxon>Flavobacteriales</taxon>
        <taxon>Phaeocystidibacteraceae</taxon>
        <taxon>Phaeocystidibacter</taxon>
    </lineage>
</organism>
<evidence type="ECO:0000259" key="2">
    <source>
        <dbReference type="Pfam" id="PF05569"/>
    </source>
</evidence>
<dbReference type="PANTHER" id="PTHR34978">
    <property type="entry name" value="POSSIBLE SENSOR-TRANSDUCER PROTEIN BLAR"/>
    <property type="match status" value="1"/>
</dbReference>
<keyword evidence="1" id="KW-1133">Transmembrane helix</keyword>
<feature type="transmembrane region" description="Helical" evidence="1">
    <location>
        <begin position="85"/>
        <end position="107"/>
    </location>
</feature>
<protein>
    <submittedName>
        <fullName evidence="3">M56 family metallopeptidase</fullName>
    </submittedName>
</protein>
<feature type="transmembrane region" description="Helical" evidence="1">
    <location>
        <begin position="35"/>
        <end position="55"/>
    </location>
</feature>
<dbReference type="CDD" id="cd07341">
    <property type="entry name" value="M56_BlaR1_MecR1_like"/>
    <property type="match status" value="1"/>
</dbReference>
<reference evidence="3 4" key="1">
    <citation type="submission" date="2019-10" db="EMBL/GenBank/DDBJ databases">
        <title>Genome sequence of Phaeocystidibacter marisrubri JCM30614 (type strain).</title>
        <authorList>
            <person name="Bowman J.P."/>
        </authorList>
    </citation>
    <scope>NUCLEOTIDE SEQUENCE [LARGE SCALE GENOMIC DNA]</scope>
    <source>
        <strain evidence="3 4">JCM 30614</strain>
    </source>
</reference>
<evidence type="ECO:0000313" key="4">
    <source>
        <dbReference type="Proteomes" id="UP000484164"/>
    </source>
</evidence>
<dbReference type="AlphaFoldDB" id="A0A6L3ZJZ2"/>
<feature type="domain" description="Peptidase M56" evidence="2">
    <location>
        <begin position="134"/>
        <end position="248"/>
    </location>
</feature>
<keyword evidence="4" id="KW-1185">Reference proteome</keyword>